<dbReference type="RefSeq" id="WP_145671362.1">
    <property type="nucleotide sequence ID" value="NZ_VIWO01000006.1"/>
</dbReference>
<dbReference type="InterPro" id="IPR007197">
    <property type="entry name" value="rSAM"/>
</dbReference>
<dbReference type="Gene3D" id="3.80.30.30">
    <property type="match status" value="1"/>
</dbReference>
<dbReference type="Proteomes" id="UP000320811">
    <property type="component" value="Unassembled WGS sequence"/>
</dbReference>
<proteinExistence type="predicted"/>
<dbReference type="OrthoDB" id="9785699at2"/>
<dbReference type="EMBL" id="VIWO01000006">
    <property type="protein sequence ID" value="TWF38930.1"/>
    <property type="molecule type" value="Genomic_DNA"/>
</dbReference>
<protein>
    <submittedName>
        <fullName evidence="5">DNA repair photolyase</fullName>
    </submittedName>
</protein>
<dbReference type="InterPro" id="IPR058240">
    <property type="entry name" value="rSAM_sf"/>
</dbReference>
<dbReference type="SFLD" id="SFLDG01084">
    <property type="entry name" value="Uncharacterised_Radical_SAM_Su"/>
    <property type="match status" value="1"/>
</dbReference>
<feature type="domain" description="Radical SAM core" evidence="4">
    <location>
        <begin position="27"/>
        <end position="207"/>
    </location>
</feature>
<sequence>MPRYITVTSLLNKTKKRDPWFLDDYTINPYSSCAFNCLYCYIRGSKYGINLAEKLSVKENAIPILRRQLAARAAKHQQGIVVLSSATDPYLPIEEKEMQTRQILELLLEYRFPVHIITKSPLVVRDLDLLHRINENAVLPPEMQLYAHKTFITFSFSTIDPVIGKQFEPGAPAPEERLRALQACANTGFMTGVSLMPLLPFITDRPEQLSRMYAAFKAHGARYVFPASLSLWGEKEADSKPLMLQAIAQYYPQYNTYYQQLFAQQCTVPAAYNDALQATAAHVAATYDLPARIPFK</sequence>
<evidence type="ECO:0000313" key="5">
    <source>
        <dbReference type="EMBL" id="TWF38930.1"/>
    </source>
</evidence>
<dbReference type="SFLD" id="SFLDS00029">
    <property type="entry name" value="Radical_SAM"/>
    <property type="match status" value="1"/>
</dbReference>
<dbReference type="GO" id="GO:0016829">
    <property type="term" value="F:lyase activity"/>
    <property type="evidence" value="ECO:0007669"/>
    <property type="project" value="UniProtKB-KW"/>
</dbReference>
<evidence type="ECO:0000256" key="1">
    <source>
        <dbReference type="ARBA" id="ARBA00022723"/>
    </source>
</evidence>
<dbReference type="PANTHER" id="PTHR43432:SF5">
    <property type="entry name" value="ELP3_MIAA_NIFB-LIKE RADICAL SAM CORE DOMAIN-CONTAINING PROTEIN"/>
    <property type="match status" value="1"/>
</dbReference>
<dbReference type="InterPro" id="IPR040086">
    <property type="entry name" value="MJ0683-like"/>
</dbReference>
<dbReference type="GO" id="GO:0051536">
    <property type="term" value="F:iron-sulfur cluster binding"/>
    <property type="evidence" value="ECO:0007669"/>
    <property type="project" value="UniProtKB-KW"/>
</dbReference>
<evidence type="ECO:0000256" key="3">
    <source>
        <dbReference type="ARBA" id="ARBA00023014"/>
    </source>
</evidence>
<organism evidence="5 6">
    <name type="scientific">Chitinophaga polysaccharea</name>
    <dbReference type="NCBI Taxonomy" id="1293035"/>
    <lineage>
        <taxon>Bacteria</taxon>
        <taxon>Pseudomonadati</taxon>
        <taxon>Bacteroidota</taxon>
        <taxon>Chitinophagia</taxon>
        <taxon>Chitinophagales</taxon>
        <taxon>Chitinophagaceae</taxon>
        <taxon>Chitinophaga</taxon>
    </lineage>
</organism>
<dbReference type="Pfam" id="PF04055">
    <property type="entry name" value="Radical_SAM"/>
    <property type="match status" value="1"/>
</dbReference>
<keyword evidence="2" id="KW-0408">Iron</keyword>
<gene>
    <name evidence="5" type="ORF">FHW36_106153</name>
</gene>
<comment type="caution">
    <text evidence="5">The sequence shown here is derived from an EMBL/GenBank/DDBJ whole genome shotgun (WGS) entry which is preliminary data.</text>
</comment>
<reference evidence="5 6" key="1">
    <citation type="submission" date="2019-06" db="EMBL/GenBank/DDBJ databases">
        <title>Sorghum-associated microbial communities from plants grown in Nebraska, USA.</title>
        <authorList>
            <person name="Schachtman D."/>
        </authorList>
    </citation>
    <scope>NUCLEOTIDE SEQUENCE [LARGE SCALE GENOMIC DNA]</scope>
    <source>
        <strain evidence="5 6">1209</strain>
    </source>
</reference>
<dbReference type="CDD" id="cd01335">
    <property type="entry name" value="Radical_SAM"/>
    <property type="match status" value="1"/>
</dbReference>
<keyword evidence="1" id="KW-0479">Metal-binding</keyword>
<dbReference type="GO" id="GO:0046872">
    <property type="term" value="F:metal ion binding"/>
    <property type="evidence" value="ECO:0007669"/>
    <property type="project" value="UniProtKB-KW"/>
</dbReference>
<evidence type="ECO:0000256" key="2">
    <source>
        <dbReference type="ARBA" id="ARBA00023004"/>
    </source>
</evidence>
<keyword evidence="5" id="KW-0456">Lyase</keyword>
<dbReference type="SUPFAM" id="SSF102114">
    <property type="entry name" value="Radical SAM enzymes"/>
    <property type="match status" value="1"/>
</dbReference>
<dbReference type="PANTHER" id="PTHR43432">
    <property type="entry name" value="SLR0285 PROTEIN"/>
    <property type="match status" value="1"/>
</dbReference>
<name>A0A561PLG6_9BACT</name>
<accession>A0A561PLG6</accession>
<keyword evidence="6" id="KW-1185">Reference proteome</keyword>
<evidence type="ECO:0000259" key="4">
    <source>
        <dbReference type="Pfam" id="PF04055"/>
    </source>
</evidence>
<evidence type="ECO:0000313" key="6">
    <source>
        <dbReference type="Proteomes" id="UP000320811"/>
    </source>
</evidence>
<dbReference type="AlphaFoldDB" id="A0A561PLG6"/>
<keyword evidence="3" id="KW-0411">Iron-sulfur</keyword>